<dbReference type="InterPro" id="IPR052164">
    <property type="entry name" value="Anthracycline_SecMetBiosynth"/>
</dbReference>
<evidence type="ECO:0000259" key="1">
    <source>
        <dbReference type="PROSITE" id="PS51819"/>
    </source>
</evidence>
<dbReference type="SUPFAM" id="SSF54593">
    <property type="entry name" value="Glyoxalase/Bleomycin resistance protein/Dihydroxybiphenyl dioxygenase"/>
    <property type="match status" value="2"/>
</dbReference>
<feature type="domain" description="VOC" evidence="1">
    <location>
        <begin position="44"/>
        <end position="158"/>
    </location>
</feature>
<dbReference type="Gene3D" id="3.10.180.10">
    <property type="entry name" value="2,3-Dihydroxybiphenyl 1,2-Dioxygenase, domain 1"/>
    <property type="match status" value="2"/>
</dbReference>
<feature type="domain" description="VOC" evidence="1">
    <location>
        <begin position="172"/>
        <end position="285"/>
    </location>
</feature>
<name>A0ABV9XZE8_9PSEU</name>
<gene>
    <name evidence="2" type="ORF">ACFPFM_08365</name>
</gene>
<evidence type="ECO:0000313" key="3">
    <source>
        <dbReference type="Proteomes" id="UP001595833"/>
    </source>
</evidence>
<protein>
    <submittedName>
        <fullName evidence="2">VOC family protein</fullName>
    </submittedName>
</protein>
<reference evidence="3" key="1">
    <citation type="journal article" date="2019" name="Int. J. Syst. Evol. Microbiol.">
        <title>The Global Catalogue of Microorganisms (GCM) 10K type strain sequencing project: providing services to taxonomists for standard genome sequencing and annotation.</title>
        <authorList>
            <consortium name="The Broad Institute Genomics Platform"/>
            <consortium name="The Broad Institute Genome Sequencing Center for Infectious Disease"/>
            <person name="Wu L."/>
            <person name="Ma J."/>
        </authorList>
    </citation>
    <scope>NUCLEOTIDE SEQUENCE [LARGE SCALE GENOMIC DNA]</scope>
    <source>
        <strain evidence="3">KCTC 12848</strain>
    </source>
</reference>
<dbReference type="EMBL" id="JBHSJB010000007">
    <property type="protein sequence ID" value="MFC5053771.1"/>
    <property type="molecule type" value="Genomic_DNA"/>
</dbReference>
<sequence length="291" mass="31172">MADLGRRRRHPAPATSALIDSRVARPGANVDRVTDVNEPYAPGTPAWVDMMTTDRDATMAFYSGLFGWDFEVGGPETGHYTHALVRGRPVAGFGEMPPDVMFPVVWTTYLATDDLDESLATLVTAGGKVLVPEFDTGGPGRGAIAVDPTGAVFGLWEAGTHIGAYAVNEPGAVVWNELATRDPFGAAEFYQRVFDVGLDPLPDFPYTQLRVEGRVVAGLFGMANEIAAEIPAHWMTYFAVADADLAARRARELGGVVVGDVVDTRFGRFTTVGDPMGATFRVIQPPPSTPD</sequence>
<dbReference type="InterPro" id="IPR037523">
    <property type="entry name" value="VOC_core"/>
</dbReference>
<comment type="caution">
    <text evidence="2">The sequence shown here is derived from an EMBL/GenBank/DDBJ whole genome shotgun (WGS) entry which is preliminary data.</text>
</comment>
<dbReference type="Pfam" id="PF00903">
    <property type="entry name" value="Glyoxalase"/>
    <property type="match status" value="1"/>
</dbReference>
<proteinExistence type="predicted"/>
<dbReference type="Pfam" id="PF18029">
    <property type="entry name" value="Glyoxalase_6"/>
    <property type="match status" value="1"/>
</dbReference>
<dbReference type="RefSeq" id="WP_344036637.1">
    <property type="nucleotide sequence ID" value="NZ_BAAAKE010000005.1"/>
</dbReference>
<keyword evidence="3" id="KW-1185">Reference proteome</keyword>
<organism evidence="2 3">
    <name type="scientific">Saccharothrix xinjiangensis</name>
    <dbReference type="NCBI Taxonomy" id="204798"/>
    <lineage>
        <taxon>Bacteria</taxon>
        <taxon>Bacillati</taxon>
        <taxon>Actinomycetota</taxon>
        <taxon>Actinomycetes</taxon>
        <taxon>Pseudonocardiales</taxon>
        <taxon>Pseudonocardiaceae</taxon>
        <taxon>Saccharothrix</taxon>
    </lineage>
</organism>
<dbReference type="PANTHER" id="PTHR33993">
    <property type="entry name" value="GLYOXALASE-RELATED"/>
    <property type="match status" value="1"/>
</dbReference>
<dbReference type="InterPro" id="IPR041581">
    <property type="entry name" value="Glyoxalase_6"/>
</dbReference>
<accession>A0ABV9XZE8</accession>
<dbReference type="PANTHER" id="PTHR33993:SF10">
    <property type="entry name" value="CONSERVED PROTEIN"/>
    <property type="match status" value="1"/>
</dbReference>
<dbReference type="Proteomes" id="UP001595833">
    <property type="component" value="Unassembled WGS sequence"/>
</dbReference>
<dbReference type="InterPro" id="IPR004360">
    <property type="entry name" value="Glyas_Fos-R_dOase_dom"/>
</dbReference>
<dbReference type="PROSITE" id="PS51819">
    <property type="entry name" value="VOC"/>
    <property type="match status" value="2"/>
</dbReference>
<dbReference type="InterPro" id="IPR029068">
    <property type="entry name" value="Glyas_Bleomycin-R_OHBP_Dase"/>
</dbReference>
<dbReference type="CDD" id="cd07247">
    <property type="entry name" value="SgaA_N_like"/>
    <property type="match status" value="1"/>
</dbReference>
<evidence type="ECO:0000313" key="2">
    <source>
        <dbReference type="EMBL" id="MFC5053771.1"/>
    </source>
</evidence>